<dbReference type="Proteomes" id="UP000516105">
    <property type="component" value="Chromosome"/>
</dbReference>
<evidence type="ECO:0000313" key="2">
    <source>
        <dbReference type="EMBL" id="QNP45718.1"/>
    </source>
</evidence>
<feature type="region of interest" description="Disordered" evidence="1">
    <location>
        <begin position="1"/>
        <end position="47"/>
    </location>
</feature>
<sequence>MASAHSNIHRLRPRLRLVIDNADRRPSLEGREGRPGHDDPTPHPVGV</sequence>
<dbReference type="RefSeq" id="WP_187708671.1">
    <property type="nucleotide sequence ID" value="NZ_CP060782.1"/>
</dbReference>
<gene>
    <name evidence="2" type="ORF">H9L14_14575</name>
</gene>
<proteinExistence type="predicted"/>
<name>A0ABX6T8Z9_9SPHN</name>
<protein>
    <submittedName>
        <fullName evidence="2">Uncharacterized protein</fullName>
    </submittedName>
</protein>
<reference evidence="2 3" key="1">
    <citation type="submission" date="2020-08" db="EMBL/GenBank/DDBJ databases">
        <title>Genome sequence of Sphingomonas sediminicola KACC 15039T.</title>
        <authorList>
            <person name="Hyun D.-W."/>
            <person name="Bae J.-W."/>
        </authorList>
    </citation>
    <scope>NUCLEOTIDE SEQUENCE [LARGE SCALE GENOMIC DNA]</scope>
    <source>
        <strain evidence="2 3">KACC 15039</strain>
    </source>
</reference>
<keyword evidence="3" id="KW-1185">Reference proteome</keyword>
<accession>A0ABX6T8Z9</accession>
<feature type="compositionally biased region" description="Basic and acidic residues" evidence="1">
    <location>
        <begin position="21"/>
        <end position="41"/>
    </location>
</feature>
<evidence type="ECO:0000256" key="1">
    <source>
        <dbReference type="SAM" id="MobiDB-lite"/>
    </source>
</evidence>
<organism evidence="2 3">
    <name type="scientific">Sphingomonas sediminicola</name>
    <dbReference type="NCBI Taxonomy" id="386874"/>
    <lineage>
        <taxon>Bacteria</taxon>
        <taxon>Pseudomonadati</taxon>
        <taxon>Pseudomonadota</taxon>
        <taxon>Alphaproteobacteria</taxon>
        <taxon>Sphingomonadales</taxon>
        <taxon>Sphingomonadaceae</taxon>
        <taxon>Sphingomonas</taxon>
    </lineage>
</organism>
<evidence type="ECO:0000313" key="3">
    <source>
        <dbReference type="Proteomes" id="UP000516105"/>
    </source>
</evidence>
<dbReference type="EMBL" id="CP060782">
    <property type="protein sequence ID" value="QNP45718.1"/>
    <property type="molecule type" value="Genomic_DNA"/>
</dbReference>